<dbReference type="CDD" id="cd06676">
    <property type="entry name" value="PDZ13_MUPP1-like"/>
    <property type="match status" value="1"/>
</dbReference>
<organism evidence="2 3">
    <name type="scientific">Sinocyclocheilus rhinocerous</name>
    <dbReference type="NCBI Taxonomy" id="307959"/>
    <lineage>
        <taxon>Eukaryota</taxon>
        <taxon>Metazoa</taxon>
        <taxon>Chordata</taxon>
        <taxon>Craniata</taxon>
        <taxon>Vertebrata</taxon>
        <taxon>Euteleostomi</taxon>
        <taxon>Actinopterygii</taxon>
        <taxon>Neopterygii</taxon>
        <taxon>Teleostei</taxon>
        <taxon>Ostariophysi</taxon>
        <taxon>Cypriniformes</taxon>
        <taxon>Cyprinidae</taxon>
        <taxon>Cyprininae</taxon>
        <taxon>Sinocyclocheilus</taxon>
    </lineage>
</organism>
<dbReference type="SMART" id="SM00228">
    <property type="entry name" value="PDZ"/>
    <property type="match status" value="5"/>
</dbReference>
<evidence type="ECO:0000259" key="1">
    <source>
        <dbReference type="PROSITE" id="PS50106"/>
    </source>
</evidence>
<dbReference type="CDD" id="cd06673">
    <property type="entry name" value="PDZ10_MUPP1-PDZ8_PATJ-like"/>
    <property type="match status" value="1"/>
</dbReference>
<dbReference type="InterPro" id="IPR051342">
    <property type="entry name" value="PDZ_scaffold"/>
</dbReference>
<reference evidence="2" key="1">
    <citation type="submission" date="2025-08" db="UniProtKB">
        <authorList>
            <consortium name="Ensembl"/>
        </authorList>
    </citation>
    <scope>IDENTIFICATION</scope>
</reference>
<dbReference type="SUPFAM" id="SSF50156">
    <property type="entry name" value="PDZ domain-like"/>
    <property type="match status" value="5"/>
</dbReference>
<evidence type="ECO:0000313" key="2">
    <source>
        <dbReference type="Ensembl" id="ENSSRHP00000038647.1"/>
    </source>
</evidence>
<feature type="domain" description="PDZ" evidence="1">
    <location>
        <begin position="19"/>
        <end position="102"/>
    </location>
</feature>
<dbReference type="FunFam" id="2.30.42.10:FF:000038">
    <property type="entry name" value="Multiple PDZ domain protein isoform X1"/>
    <property type="match status" value="1"/>
</dbReference>
<accession>A0A673ILZ5</accession>
<dbReference type="Gene3D" id="2.30.42.10">
    <property type="match status" value="5"/>
</dbReference>
<evidence type="ECO:0000313" key="3">
    <source>
        <dbReference type="Proteomes" id="UP000472270"/>
    </source>
</evidence>
<dbReference type="CDD" id="cd06674">
    <property type="entry name" value="PDZ11_MUPP1-PDZ9_PATJ-like"/>
    <property type="match status" value="1"/>
</dbReference>
<feature type="domain" description="PDZ" evidence="1">
    <location>
        <begin position="194"/>
        <end position="277"/>
    </location>
</feature>
<dbReference type="FunFam" id="2.30.42.10:FF:000110">
    <property type="entry name" value="multiple PDZ domain protein isoform X2"/>
    <property type="match status" value="1"/>
</dbReference>
<feature type="domain" description="PDZ" evidence="1">
    <location>
        <begin position="290"/>
        <end position="371"/>
    </location>
</feature>
<dbReference type="CDD" id="cd06672">
    <property type="entry name" value="PDZ8_MUPP1-PDZ7_PATJ-PDZ2_INAD-like"/>
    <property type="match status" value="1"/>
</dbReference>
<dbReference type="InterPro" id="IPR001478">
    <property type="entry name" value="PDZ"/>
</dbReference>
<dbReference type="InterPro" id="IPR036034">
    <property type="entry name" value="PDZ_sf"/>
</dbReference>
<dbReference type="Ensembl" id="ENSSRHT00000039753.1">
    <property type="protein sequence ID" value="ENSSRHP00000038647.1"/>
    <property type="gene ID" value="ENSSRHG00000019700.1"/>
</dbReference>
<reference evidence="2" key="2">
    <citation type="submission" date="2025-09" db="UniProtKB">
        <authorList>
            <consortium name="Ensembl"/>
        </authorList>
    </citation>
    <scope>IDENTIFICATION</scope>
</reference>
<name>A0A673ILZ5_9TELE</name>
<dbReference type="InterPro" id="IPR032078">
    <property type="entry name" value="MPDZ_u10"/>
</dbReference>
<dbReference type="Pfam" id="PF16667">
    <property type="entry name" value="MPDZ_u10"/>
    <property type="match status" value="1"/>
</dbReference>
<dbReference type="PANTHER" id="PTHR19964">
    <property type="entry name" value="MULTIPLE PDZ DOMAIN PROTEIN"/>
    <property type="match status" value="1"/>
</dbReference>
<sequence length="572" mass="60859">FTREKVTERYGRLPGELHLIELEKGRTGLGLSLAGNRDRSRMSVFVVGIDPNGAAGRDEHIVVGDELLEINGQVLYGRSHQNASAIIKSAPSRVKIIFIRNRDALSQMAVGPMKETDSLDAHTEVNSHTSSQSGVRGRGLGVLKENRTSLLLNESEADLCPHDYCAADSSRCSTPATLASDPATCPIIPGCETTIEISKGRTGLGLSIVGGCDTLLGTIIIHEVYEEGAASKDGRLWAGDQILEVSGVDLRVATHDEAINVLRQTPHCVRLAVFRDEGQYKEEELWDSLSVELQKKPGHGLGLSVIGRSDTGVFVSDIVKCGAVETDGRLMQGDQILSVNGEDVRSATQEYVAALLKSCAGPIRLDVGRFKAGPFHSERRLSQSSQVRPRNNSLGISIAGGVGSPLGDVPIFIAMMNPSGLAAQTQKLWIGDRIVSICGNSTEGMTHNKAVSLLKNTTGIIQLQVQNTTAHVVVLTCLLSSPPQCKSISLERGPDGLGFSIVGGFGSPHGDLPIYVKTVFSHGSGAAAEDGRLKRGDQVIAVNSQSLEGVTHEEAVCILKKTKGTVTLTVLS</sequence>
<feature type="domain" description="PDZ" evidence="1">
    <location>
        <begin position="487"/>
        <end position="572"/>
    </location>
</feature>
<protein>
    <recommendedName>
        <fullName evidence="1">PDZ domain-containing protein</fullName>
    </recommendedName>
</protein>
<dbReference type="Proteomes" id="UP000472270">
    <property type="component" value="Unassembled WGS sequence"/>
</dbReference>
<dbReference type="Pfam" id="PF00595">
    <property type="entry name" value="PDZ"/>
    <property type="match status" value="5"/>
</dbReference>
<dbReference type="PROSITE" id="PS50106">
    <property type="entry name" value="PDZ"/>
    <property type="match status" value="5"/>
</dbReference>
<proteinExistence type="predicted"/>
<dbReference type="PANTHER" id="PTHR19964:SF10">
    <property type="entry name" value="MULTIPLE PDZ DOMAIN PROTEIN"/>
    <property type="match status" value="1"/>
</dbReference>
<keyword evidence="3" id="KW-1185">Reference proteome</keyword>
<feature type="domain" description="PDZ" evidence="1">
    <location>
        <begin position="378"/>
        <end position="469"/>
    </location>
</feature>
<dbReference type="AlphaFoldDB" id="A0A673ILZ5"/>